<dbReference type="EMBL" id="JBHUMP010000001">
    <property type="protein sequence ID" value="MFD2738338.1"/>
    <property type="molecule type" value="Genomic_DNA"/>
</dbReference>
<dbReference type="PANTHER" id="PTHR36504">
    <property type="entry name" value="LIPOPOLYSACCHARIDE EXPORT SYSTEM PROTEIN LPTA"/>
    <property type="match status" value="1"/>
</dbReference>
<name>A0ABW5TYW2_9RHOB</name>
<dbReference type="RefSeq" id="WP_386370966.1">
    <property type="nucleotide sequence ID" value="NZ_JBHUMP010000001.1"/>
</dbReference>
<dbReference type="Gene3D" id="2.60.450.10">
    <property type="entry name" value="Lipopolysaccharide (LPS) transport protein A like domain"/>
    <property type="match status" value="1"/>
</dbReference>
<feature type="chain" id="PRO_5045262017" evidence="2">
    <location>
        <begin position="19"/>
        <end position="160"/>
    </location>
</feature>
<proteinExistence type="predicted"/>
<dbReference type="Pfam" id="PF03968">
    <property type="entry name" value="LptD_N"/>
    <property type="match status" value="1"/>
</dbReference>
<gene>
    <name evidence="4" type="ORF">ACFSUD_02030</name>
</gene>
<sequence length="160" mass="16626">MLVLAVLSLIGLTHPLFAQGASVAFGTIRQDTSLPVEVTADNLAVDQGTGVATFSGNVEIGQGDMRLSAAVVEVVYREKNKGIARLEASGGVILVSGEDAAESQRAEYDIDDGTIVMIGDVLLTQGGNALSAERMRVHLSDGTAEMSGRVRTILQPGGND</sequence>
<comment type="caution">
    <text evidence="4">The sequence shown here is derived from an EMBL/GenBank/DDBJ whole genome shotgun (WGS) entry which is preliminary data.</text>
</comment>
<keyword evidence="5" id="KW-1185">Reference proteome</keyword>
<feature type="signal peptide" evidence="2">
    <location>
        <begin position="1"/>
        <end position="18"/>
    </location>
</feature>
<evidence type="ECO:0000313" key="4">
    <source>
        <dbReference type="EMBL" id="MFD2738338.1"/>
    </source>
</evidence>
<organism evidence="4 5">
    <name type="scientific">Sulfitobacter aestuarii</name>
    <dbReference type="NCBI Taxonomy" id="2161676"/>
    <lineage>
        <taxon>Bacteria</taxon>
        <taxon>Pseudomonadati</taxon>
        <taxon>Pseudomonadota</taxon>
        <taxon>Alphaproteobacteria</taxon>
        <taxon>Rhodobacterales</taxon>
        <taxon>Roseobacteraceae</taxon>
        <taxon>Sulfitobacter</taxon>
    </lineage>
</organism>
<feature type="domain" description="Organic solvent tolerance-like N-terminal" evidence="3">
    <location>
        <begin position="37"/>
        <end position="142"/>
    </location>
</feature>
<dbReference type="Proteomes" id="UP001597474">
    <property type="component" value="Unassembled WGS sequence"/>
</dbReference>
<protein>
    <submittedName>
        <fullName evidence="4">LptA/OstA family protein</fullName>
    </submittedName>
</protein>
<evidence type="ECO:0000259" key="3">
    <source>
        <dbReference type="Pfam" id="PF03968"/>
    </source>
</evidence>
<dbReference type="InterPro" id="IPR052037">
    <property type="entry name" value="LPS_export_LptA"/>
</dbReference>
<dbReference type="InterPro" id="IPR005653">
    <property type="entry name" value="OstA-like_N"/>
</dbReference>
<keyword evidence="1 2" id="KW-0732">Signal</keyword>
<evidence type="ECO:0000313" key="5">
    <source>
        <dbReference type="Proteomes" id="UP001597474"/>
    </source>
</evidence>
<evidence type="ECO:0000256" key="1">
    <source>
        <dbReference type="ARBA" id="ARBA00022729"/>
    </source>
</evidence>
<reference evidence="5" key="1">
    <citation type="journal article" date="2019" name="Int. J. Syst. Evol. Microbiol.">
        <title>The Global Catalogue of Microorganisms (GCM) 10K type strain sequencing project: providing services to taxonomists for standard genome sequencing and annotation.</title>
        <authorList>
            <consortium name="The Broad Institute Genomics Platform"/>
            <consortium name="The Broad Institute Genome Sequencing Center for Infectious Disease"/>
            <person name="Wu L."/>
            <person name="Ma J."/>
        </authorList>
    </citation>
    <scope>NUCLEOTIDE SEQUENCE [LARGE SCALE GENOMIC DNA]</scope>
    <source>
        <strain evidence="5">TISTR 2562</strain>
    </source>
</reference>
<dbReference type="PANTHER" id="PTHR36504:SF1">
    <property type="entry name" value="LIPOPOLYSACCHARIDE EXPORT SYSTEM PROTEIN LPTA"/>
    <property type="match status" value="1"/>
</dbReference>
<accession>A0ABW5TYW2</accession>
<evidence type="ECO:0000256" key="2">
    <source>
        <dbReference type="SAM" id="SignalP"/>
    </source>
</evidence>